<keyword evidence="3 6" id="KW-0067">ATP-binding</keyword>
<dbReference type="InterPro" id="IPR003439">
    <property type="entry name" value="ABC_transporter-like_ATP-bd"/>
</dbReference>
<comment type="caution">
    <text evidence="6">The sequence shown here is derived from an EMBL/GenBank/DDBJ whole genome shotgun (WGS) entry which is preliminary data.</text>
</comment>
<keyword evidence="2" id="KW-0547">Nucleotide-binding</keyword>
<dbReference type="RefSeq" id="WP_220340225.1">
    <property type="nucleotide sequence ID" value="NZ_JAEUAX010000010.1"/>
</dbReference>
<dbReference type="Pfam" id="PF00005">
    <property type="entry name" value="ABC_tran"/>
    <property type="match status" value="2"/>
</dbReference>
<evidence type="ECO:0000313" key="6">
    <source>
        <dbReference type="EMBL" id="MBW9111225.1"/>
    </source>
</evidence>
<dbReference type="PANTHER" id="PTHR43776">
    <property type="entry name" value="TRANSPORT ATP-BINDING PROTEIN"/>
    <property type="match status" value="1"/>
</dbReference>
<keyword evidence="7" id="KW-1185">Reference proteome</keyword>
<dbReference type="PROSITE" id="PS00211">
    <property type="entry name" value="ABC_TRANSPORTER_1"/>
    <property type="match status" value="2"/>
</dbReference>
<feature type="region of interest" description="Disordered" evidence="4">
    <location>
        <begin position="276"/>
        <end position="312"/>
    </location>
</feature>
<dbReference type="GO" id="GO:0005524">
    <property type="term" value="F:ATP binding"/>
    <property type="evidence" value="ECO:0007669"/>
    <property type="project" value="UniProtKB-KW"/>
</dbReference>
<evidence type="ECO:0000256" key="4">
    <source>
        <dbReference type="SAM" id="MobiDB-lite"/>
    </source>
</evidence>
<evidence type="ECO:0000256" key="3">
    <source>
        <dbReference type="ARBA" id="ARBA00022840"/>
    </source>
</evidence>
<dbReference type="NCBIfam" id="NF007739">
    <property type="entry name" value="PRK10419.1"/>
    <property type="match status" value="2"/>
</dbReference>
<accession>A0ABS7I3C7</accession>
<dbReference type="Gene3D" id="3.40.50.300">
    <property type="entry name" value="P-loop containing nucleotide triphosphate hydrolases"/>
    <property type="match status" value="2"/>
</dbReference>
<feature type="domain" description="ABC transporter" evidence="5">
    <location>
        <begin position="21"/>
        <end position="267"/>
    </location>
</feature>
<keyword evidence="1" id="KW-0813">Transport</keyword>
<dbReference type="EMBL" id="JAEUAX010000010">
    <property type="protein sequence ID" value="MBW9111225.1"/>
    <property type="molecule type" value="Genomic_DNA"/>
</dbReference>
<dbReference type="SUPFAM" id="SSF52540">
    <property type="entry name" value="P-loop containing nucleoside triphosphate hydrolases"/>
    <property type="match status" value="2"/>
</dbReference>
<dbReference type="InterPro" id="IPR027417">
    <property type="entry name" value="P-loop_NTPase"/>
</dbReference>
<dbReference type="InterPro" id="IPR003593">
    <property type="entry name" value="AAA+_ATPase"/>
</dbReference>
<dbReference type="CDD" id="cd03257">
    <property type="entry name" value="ABC_NikE_OppD_transporters"/>
    <property type="match status" value="2"/>
</dbReference>
<dbReference type="PROSITE" id="PS50893">
    <property type="entry name" value="ABC_TRANSPORTER_2"/>
    <property type="match status" value="2"/>
</dbReference>
<dbReference type="Pfam" id="PF08352">
    <property type="entry name" value="oligo_HPY"/>
    <property type="match status" value="2"/>
</dbReference>
<evidence type="ECO:0000259" key="5">
    <source>
        <dbReference type="PROSITE" id="PS50893"/>
    </source>
</evidence>
<gene>
    <name evidence="6" type="ORF">JNB61_15710</name>
</gene>
<sequence>MTATETHVDPAAPAAARPPLLEIRDLTLDLAEGTRLLDGISLSVAAGETVGLVGESGSGKSLTARTVLGLVPDRSAIRGEVVLDGAGVLSASPTELRQLRRRGAAMIFQDPRAGINPMRTIGDHLTEALRLAEGWSTDAARARAVELLEAVRLPRPEDHLRQYPHEFSGGMLQRVMIAGALTTSPRLLVCDEPTTALDVTTQAEIIGVLTEQRASRGMGMLFITHDLNLASSLCDRVYVMSGGQVVEQGRAHDVLRDPRAEYTRRLVAATPTLVGAAPGATAGRRTGGAAEHAGVQHPFPDASSTTSDPVHGHPGATDAAAMAEPASPMLEAVGVSKTYVRRGKEPVRAVIDASVAVPRGGALGVVGESGSGKSTLARMIVGLEAVDAGRIRIDGRERTAVPRSRRERLAHARSVQMVFQDPYLSLDPRITAGRAIEDALRLHTRLSAAEARSRVLDLLAQVGLGEKHAGARPRTLSGGQRQRVAIARALAIEPDVLVMDEATSALDVSVQAQVLDLVDRIRRERALTVLFISHDLAVVRRVCDETVVMRRGEIVERGRTGELLAAPQHEYTRLLIDSVPKPGWDLEAAAEEIAEAGVEALDLETSRNGDGEIAAVQAAKIEASGQAR</sequence>
<dbReference type="InterPro" id="IPR050319">
    <property type="entry name" value="ABC_transp_ATP-bind"/>
</dbReference>
<protein>
    <submittedName>
        <fullName evidence="6">ABC transporter ATP-binding protein</fullName>
    </submittedName>
</protein>
<organism evidence="6 7">
    <name type="scientific">Microbacterium ureisolvens</name>
    <dbReference type="NCBI Taxonomy" id="2781186"/>
    <lineage>
        <taxon>Bacteria</taxon>
        <taxon>Bacillati</taxon>
        <taxon>Actinomycetota</taxon>
        <taxon>Actinomycetes</taxon>
        <taxon>Micrococcales</taxon>
        <taxon>Microbacteriaceae</taxon>
        <taxon>Microbacterium</taxon>
    </lineage>
</organism>
<dbReference type="SMART" id="SM00382">
    <property type="entry name" value="AAA"/>
    <property type="match status" value="2"/>
</dbReference>
<feature type="domain" description="ABC transporter" evidence="5">
    <location>
        <begin position="330"/>
        <end position="576"/>
    </location>
</feature>
<dbReference type="InterPro" id="IPR017871">
    <property type="entry name" value="ABC_transporter-like_CS"/>
</dbReference>
<proteinExistence type="predicted"/>
<dbReference type="NCBIfam" id="NF008453">
    <property type="entry name" value="PRK11308.1"/>
    <property type="match status" value="2"/>
</dbReference>
<evidence type="ECO:0000256" key="2">
    <source>
        <dbReference type="ARBA" id="ARBA00022741"/>
    </source>
</evidence>
<reference evidence="6 7" key="1">
    <citation type="journal article" date="2021" name="MBio">
        <title>Poor Competitiveness of Bradyrhizobium in Pigeon Pea Root Colonization in Indian Soils.</title>
        <authorList>
            <person name="Chalasani D."/>
            <person name="Basu A."/>
            <person name="Pullabhotla S.V.S.R.N."/>
            <person name="Jorrin B."/>
            <person name="Neal A.L."/>
            <person name="Poole P.S."/>
            <person name="Podile A.R."/>
            <person name="Tkacz A."/>
        </authorList>
    </citation>
    <scope>NUCLEOTIDE SEQUENCE [LARGE SCALE GENOMIC DNA]</scope>
    <source>
        <strain evidence="6 7">HU12</strain>
    </source>
</reference>
<dbReference type="InterPro" id="IPR013563">
    <property type="entry name" value="Oligopep_ABC_C"/>
</dbReference>
<evidence type="ECO:0000256" key="1">
    <source>
        <dbReference type="ARBA" id="ARBA00022448"/>
    </source>
</evidence>
<feature type="compositionally biased region" description="Low complexity" evidence="4">
    <location>
        <begin position="276"/>
        <end position="293"/>
    </location>
</feature>
<dbReference type="Proteomes" id="UP000777440">
    <property type="component" value="Unassembled WGS sequence"/>
</dbReference>
<name>A0ABS7I3C7_9MICO</name>
<evidence type="ECO:0000313" key="7">
    <source>
        <dbReference type="Proteomes" id="UP000777440"/>
    </source>
</evidence>